<keyword evidence="1" id="KW-0500">Molybdenum</keyword>
<dbReference type="InterPro" id="IPR036856">
    <property type="entry name" value="Ald_Oxase/Xan_DH_a/b_sf"/>
</dbReference>
<dbReference type="PANTHER" id="PTHR11908:SF132">
    <property type="entry name" value="ALDEHYDE OXIDASE 1-RELATED"/>
    <property type="match status" value="1"/>
</dbReference>
<dbReference type="Pfam" id="PF01315">
    <property type="entry name" value="Ald_Xan_dh_C"/>
    <property type="match status" value="1"/>
</dbReference>
<dbReference type="SUPFAM" id="SSF56003">
    <property type="entry name" value="Molybdenum cofactor-binding domain"/>
    <property type="match status" value="1"/>
</dbReference>
<evidence type="ECO:0000256" key="2">
    <source>
        <dbReference type="ARBA" id="ARBA00023002"/>
    </source>
</evidence>
<evidence type="ECO:0000256" key="3">
    <source>
        <dbReference type="SAM" id="MobiDB-lite"/>
    </source>
</evidence>
<evidence type="ECO:0000259" key="4">
    <source>
        <dbReference type="SMART" id="SM01008"/>
    </source>
</evidence>
<sequence>MTTVESPSNPGSILGTRVQRTEDPGLLVGARQYLADLPLHDRLFASFVGSDVAHGVINSIDVDDAKSMPGVVDVVTAADLGVAPHHGFAPVHPDFIRPPLADGRVRFVGEPIAIVLAETQAQAADAGQAVWADIEPLDAVVEMEQALADTDTLLFPEHGSNEAMLVTSDTAVDFTADRVVRGRYVNQRVAVAPMEPNCAAAEWDAENEKLTLWVANQMPHVVRAQLCAALGLDESNVRVVTPQVGGGFGGKAGLAFEYSVVAKCAMRTGRPVVWVPPRSEDMKSLLHGRGQIQYAELGIDDDGRFRQLRVRLVNDAGAYPNVGAHLPGLTKNMAQGTYGFDEIQFDIAVGVTNTTPMGAYRGAGRPEATAMLERLVDQAALEMGIDPIEIRRRNLLPPDVFPYDTLMGPQYDSGRYQNALDRAVEVSGYEELRADQAARRERGDTKLLGIGVASYVEVTSGSGGTEFGAVEVHDDGTATMYAGTQSHGQGHQTAYAMLVSDQTGIPVDKITLVDGDTDRIRTGGGTGGSRSLQLGGSAVHKATEVMVDQARALAARMLEADEADIVVDTAAGTIGVAGVPAQALTWPDLATKASEEGEPLAGEFDFKQENGTFPFGTHIAVVEVDRDTGRVTMLRHVAVDDAGNVLNPLIVEGQQHGGIAAGIGQALLEEIRYDEDGNPVTSNFAEYAVPSAAELPSFETYSTETPTYLNPLGAKGIGEAATIGSTPAVQNAVVDALSHLGVRHVDLPCTAERVWQTIRQAEAGTLPDPWRDPPPIFTRMRADSAASSEPGDEPDEVVI</sequence>
<dbReference type="InterPro" id="IPR016208">
    <property type="entry name" value="Ald_Oxase/xanthine_DH-like"/>
</dbReference>
<reference evidence="5 6" key="1">
    <citation type="journal article" date="2013" name="Int. J. Syst. Evol. Microbiol.">
        <title>Ilumatobacter nonamiense sp. nov. and Ilumatobacter coccineum sp. nov., isolated from seashore sand.</title>
        <authorList>
            <person name="Matsumoto A."/>
            <person name="Kasai H."/>
            <person name="Matsuo Y."/>
            <person name="Shizuri Y."/>
            <person name="Ichikawa N."/>
            <person name="Fujita N."/>
            <person name="Omura S."/>
            <person name="Takahashi Y."/>
        </authorList>
    </citation>
    <scope>NUCLEOTIDE SEQUENCE [LARGE SCALE GENOMIC DNA]</scope>
    <source>
        <strain evidence="6">NBRC 103263 / KCTC 29153 / YM16-304</strain>
    </source>
</reference>
<dbReference type="KEGG" id="aym:YM304_04480"/>
<gene>
    <name evidence="5" type="ORF">YM304_04480</name>
</gene>
<feature type="domain" description="Aldehyde oxidase/xanthine dehydrogenase a/b hammerhead" evidence="4">
    <location>
        <begin position="28"/>
        <end position="138"/>
    </location>
</feature>
<dbReference type="SMART" id="SM01008">
    <property type="entry name" value="Ald_Xan_dh_C"/>
    <property type="match status" value="1"/>
</dbReference>
<dbReference type="InterPro" id="IPR037165">
    <property type="entry name" value="AldOxase/xan_DH_Mopterin-bd_sf"/>
</dbReference>
<dbReference type="SUPFAM" id="SSF54665">
    <property type="entry name" value="CO dehydrogenase molybdoprotein N-domain-like"/>
    <property type="match status" value="1"/>
</dbReference>
<evidence type="ECO:0000313" key="5">
    <source>
        <dbReference type="EMBL" id="BAN00762.1"/>
    </source>
</evidence>
<dbReference type="RefSeq" id="WP_015440010.1">
    <property type="nucleotide sequence ID" value="NC_020520.1"/>
</dbReference>
<dbReference type="GO" id="GO:0005506">
    <property type="term" value="F:iron ion binding"/>
    <property type="evidence" value="ECO:0007669"/>
    <property type="project" value="InterPro"/>
</dbReference>
<dbReference type="GO" id="GO:0016491">
    <property type="term" value="F:oxidoreductase activity"/>
    <property type="evidence" value="ECO:0007669"/>
    <property type="project" value="UniProtKB-KW"/>
</dbReference>
<evidence type="ECO:0000256" key="1">
    <source>
        <dbReference type="ARBA" id="ARBA00022505"/>
    </source>
</evidence>
<dbReference type="Proteomes" id="UP000011863">
    <property type="component" value="Chromosome"/>
</dbReference>
<name>A0A6C7E301_ILUCY</name>
<protein>
    <submittedName>
        <fullName evidence="5">Putative carbon monoxide dehydrogenase large subunit</fullName>
        <ecNumber evidence="5">1.2.99.2</ecNumber>
    </submittedName>
</protein>
<feature type="compositionally biased region" description="Acidic residues" evidence="3">
    <location>
        <begin position="790"/>
        <end position="799"/>
    </location>
</feature>
<dbReference type="InterPro" id="IPR000674">
    <property type="entry name" value="Ald_Oxase/Xan_DH_a/b"/>
</dbReference>
<feature type="region of interest" description="Disordered" evidence="3">
    <location>
        <begin position="765"/>
        <end position="799"/>
    </location>
</feature>
<proteinExistence type="predicted"/>
<dbReference type="Gene3D" id="3.30.365.10">
    <property type="entry name" value="Aldehyde oxidase/xanthine dehydrogenase, molybdopterin binding domain"/>
    <property type="match status" value="4"/>
</dbReference>
<dbReference type="OrthoDB" id="9758509at2"/>
<dbReference type="EC" id="1.2.99.2" evidence="5"/>
<evidence type="ECO:0000313" key="6">
    <source>
        <dbReference type="Proteomes" id="UP000011863"/>
    </source>
</evidence>
<keyword evidence="6" id="KW-1185">Reference proteome</keyword>
<dbReference type="AlphaFoldDB" id="A0A6C7E301"/>
<accession>A0A6C7E301</accession>
<dbReference type="PANTHER" id="PTHR11908">
    <property type="entry name" value="XANTHINE DEHYDROGENASE"/>
    <property type="match status" value="1"/>
</dbReference>
<dbReference type="Pfam" id="PF02738">
    <property type="entry name" value="MoCoBD_1"/>
    <property type="match status" value="1"/>
</dbReference>
<dbReference type="Gene3D" id="3.90.1170.50">
    <property type="entry name" value="Aldehyde oxidase/xanthine dehydrogenase, a/b hammerhead"/>
    <property type="match status" value="1"/>
</dbReference>
<organism evidence="5 6">
    <name type="scientific">Ilumatobacter coccineus (strain NBRC 103263 / KCTC 29153 / YM16-304)</name>
    <dbReference type="NCBI Taxonomy" id="1313172"/>
    <lineage>
        <taxon>Bacteria</taxon>
        <taxon>Bacillati</taxon>
        <taxon>Actinomycetota</taxon>
        <taxon>Acidimicrobiia</taxon>
        <taxon>Acidimicrobiales</taxon>
        <taxon>Ilumatobacteraceae</taxon>
        <taxon>Ilumatobacter</taxon>
    </lineage>
</organism>
<keyword evidence="2 5" id="KW-0560">Oxidoreductase</keyword>
<dbReference type="Pfam" id="PF20256">
    <property type="entry name" value="MoCoBD_2"/>
    <property type="match status" value="1"/>
</dbReference>
<dbReference type="InterPro" id="IPR046867">
    <property type="entry name" value="AldOxase/xan_DH_MoCoBD2"/>
</dbReference>
<dbReference type="InterPro" id="IPR008274">
    <property type="entry name" value="AldOxase/xan_DH_MoCoBD1"/>
</dbReference>
<dbReference type="EMBL" id="AP012057">
    <property type="protein sequence ID" value="BAN00762.1"/>
    <property type="molecule type" value="Genomic_DNA"/>
</dbReference>